<dbReference type="Proteomes" id="UP001228636">
    <property type="component" value="Unassembled WGS sequence"/>
</dbReference>
<gene>
    <name evidence="2" type="ORF">BTO15_14700</name>
    <name evidence="3" type="ORF">QWY81_11755</name>
</gene>
<dbReference type="Gene3D" id="1.10.260.40">
    <property type="entry name" value="lambda repressor-like DNA-binding domains"/>
    <property type="match status" value="1"/>
</dbReference>
<feature type="domain" description="HTH cro/C1-type" evidence="1">
    <location>
        <begin position="11"/>
        <end position="66"/>
    </location>
</feature>
<organism evidence="3 5">
    <name type="scientific">Polaribacter sejongensis</name>
    <dbReference type="NCBI Taxonomy" id="985043"/>
    <lineage>
        <taxon>Bacteria</taxon>
        <taxon>Pseudomonadati</taxon>
        <taxon>Bacteroidota</taxon>
        <taxon>Flavobacteriia</taxon>
        <taxon>Flavobacteriales</taxon>
        <taxon>Flavobacteriaceae</taxon>
    </lineage>
</organism>
<accession>A0AAJ1QXW2</accession>
<sequence length="117" mass="13262">MVNISEFTTRLKQVMEFHQLSASMFADKVGVQRSSISHILSGRNKPSLDFILKVTTEFNDVDMYWLLNGKGSFPKNAEPKAATAPTFFNDTSPETVGKKIQRIVVFYSDGTFDEYQK</sequence>
<dbReference type="RefSeq" id="WP_208889347.1">
    <property type="nucleotide sequence ID" value="NZ_CP019336.1"/>
</dbReference>
<name>A0AAJ1QXW2_9FLAO</name>
<reference evidence="3 5" key="1">
    <citation type="journal article" date="2014" name="Int. J. Syst. Evol. Microbiol.">
        <title>Complete genome sequence of Corynebacterium casei LMG S-19264T (=DSM 44701T), isolated from a smear-ripened cheese.</title>
        <authorList>
            <consortium name="US DOE Joint Genome Institute (JGI-PGF)"/>
            <person name="Walter F."/>
            <person name="Albersmeier A."/>
            <person name="Kalinowski J."/>
            <person name="Ruckert C."/>
        </authorList>
    </citation>
    <scope>NUCLEOTIDE SEQUENCE [LARGE SCALE GENOMIC DNA]</scope>
    <source>
        <strain evidence="3 5">CECT 8670</strain>
    </source>
</reference>
<dbReference type="SUPFAM" id="SSF47413">
    <property type="entry name" value="lambda repressor-like DNA-binding domains"/>
    <property type="match status" value="1"/>
</dbReference>
<dbReference type="CDD" id="cd00093">
    <property type="entry name" value="HTH_XRE"/>
    <property type="match status" value="1"/>
</dbReference>
<dbReference type="EMBL" id="CP019336">
    <property type="protein sequence ID" value="AUC23266.1"/>
    <property type="molecule type" value="Genomic_DNA"/>
</dbReference>
<dbReference type="AlphaFoldDB" id="A0AAJ1QXW2"/>
<evidence type="ECO:0000259" key="1">
    <source>
        <dbReference type="PROSITE" id="PS50943"/>
    </source>
</evidence>
<evidence type="ECO:0000313" key="3">
    <source>
        <dbReference type="EMBL" id="MDN3620130.1"/>
    </source>
</evidence>
<dbReference type="EMBL" id="JAUFQH010000010">
    <property type="protein sequence ID" value="MDN3620130.1"/>
    <property type="molecule type" value="Genomic_DNA"/>
</dbReference>
<dbReference type="InterPro" id="IPR001387">
    <property type="entry name" value="Cro/C1-type_HTH"/>
</dbReference>
<dbReference type="PROSITE" id="PS50943">
    <property type="entry name" value="HTH_CROC1"/>
    <property type="match status" value="1"/>
</dbReference>
<protein>
    <submittedName>
        <fullName evidence="2 3">Transcriptional regulator</fullName>
    </submittedName>
</protein>
<reference evidence="2 4" key="2">
    <citation type="submission" date="2017-02" db="EMBL/GenBank/DDBJ databases">
        <title>Trade-off between light-utilization and light-protection in marine flavobacteria.</title>
        <authorList>
            <person name="Kumagai Y."/>
            <person name="Yoshizawa S."/>
            <person name="Kogure K."/>
            <person name="Iwasaki W."/>
        </authorList>
    </citation>
    <scope>NUCLEOTIDE SEQUENCE [LARGE SCALE GENOMIC DNA]</scope>
    <source>
        <strain evidence="2 4">KCTC 23670</strain>
    </source>
</reference>
<evidence type="ECO:0000313" key="4">
    <source>
        <dbReference type="Proteomes" id="UP000232721"/>
    </source>
</evidence>
<dbReference type="Proteomes" id="UP000232721">
    <property type="component" value="Chromosome"/>
</dbReference>
<dbReference type="SMART" id="SM00530">
    <property type="entry name" value="HTH_XRE"/>
    <property type="match status" value="1"/>
</dbReference>
<proteinExistence type="predicted"/>
<keyword evidence="4" id="KW-1185">Reference proteome</keyword>
<dbReference type="GO" id="GO:0003677">
    <property type="term" value="F:DNA binding"/>
    <property type="evidence" value="ECO:0007669"/>
    <property type="project" value="InterPro"/>
</dbReference>
<reference evidence="3" key="3">
    <citation type="submission" date="2023-06" db="EMBL/GenBank/DDBJ databases">
        <authorList>
            <person name="Lucena T."/>
            <person name="Sun Q."/>
        </authorList>
    </citation>
    <scope>NUCLEOTIDE SEQUENCE</scope>
    <source>
        <strain evidence="3">CECT 8670</strain>
    </source>
</reference>
<evidence type="ECO:0000313" key="2">
    <source>
        <dbReference type="EMBL" id="AUC23266.1"/>
    </source>
</evidence>
<dbReference type="InterPro" id="IPR010982">
    <property type="entry name" value="Lambda_DNA-bd_dom_sf"/>
</dbReference>
<evidence type="ECO:0000313" key="5">
    <source>
        <dbReference type="Proteomes" id="UP001228636"/>
    </source>
</evidence>
<dbReference type="Pfam" id="PF01381">
    <property type="entry name" value="HTH_3"/>
    <property type="match status" value="1"/>
</dbReference>